<evidence type="ECO:0000313" key="2">
    <source>
        <dbReference type="EMBL" id="CAD8613587.1"/>
    </source>
</evidence>
<protein>
    <submittedName>
        <fullName evidence="2">Uncharacterized protein</fullName>
    </submittedName>
</protein>
<feature type="transmembrane region" description="Helical" evidence="1">
    <location>
        <begin position="23"/>
        <end position="42"/>
    </location>
</feature>
<sequence length="323" mass="35965">MAASSVPVEEQSCELFEGASGKLVLITLTGGAFVAYVSLFACRQGKSELRSWKVFWLDLLKMAAGQGCAYAINVVNSGRNAHISTHSDSVISTRLDFVNHNADSFDRVSWYFPTFLNDELIAVPLGIGMWHLFLSTVRRIGRQRPDIEWVQALQASGRYYPELPPRELEELPLMPKKTAACGVAGEAVESTCGFVEKLCCLDSSEPVRYDWWLVQLVCWGVCVLCSRLLGGLLVPLLGYAAGDSSPYYQIAGWIYRLPWSCALKRWTFAGVFRIIVDVLQLFVVDTFNKFRRRLSSVTLTAAMLPCRTESTRASRSCSYAPSV</sequence>
<dbReference type="GO" id="GO:0016020">
    <property type="term" value="C:membrane"/>
    <property type="evidence" value="ECO:0007669"/>
    <property type="project" value="TreeGrafter"/>
</dbReference>
<keyword evidence="1" id="KW-0812">Transmembrane</keyword>
<reference evidence="2" key="1">
    <citation type="submission" date="2021-01" db="EMBL/GenBank/DDBJ databases">
        <authorList>
            <person name="Corre E."/>
            <person name="Pelletier E."/>
            <person name="Niang G."/>
            <person name="Scheremetjew M."/>
            <person name="Finn R."/>
            <person name="Kale V."/>
            <person name="Holt S."/>
            <person name="Cochrane G."/>
            <person name="Meng A."/>
            <person name="Brown T."/>
            <person name="Cohen L."/>
        </authorList>
    </citation>
    <scope>NUCLEOTIDE SEQUENCE</scope>
    <source>
        <strain evidence="2">PLY182g</strain>
    </source>
</reference>
<dbReference type="InterPro" id="IPR022127">
    <property type="entry name" value="STIMATE/YPL162C"/>
</dbReference>
<evidence type="ECO:0000256" key="1">
    <source>
        <dbReference type="SAM" id="Phobius"/>
    </source>
</evidence>
<name>A0A7S0LIA8_9EUKA</name>
<organism evidence="2">
    <name type="scientific">Coccolithus braarudii</name>
    <dbReference type="NCBI Taxonomy" id="221442"/>
    <lineage>
        <taxon>Eukaryota</taxon>
        <taxon>Haptista</taxon>
        <taxon>Haptophyta</taxon>
        <taxon>Prymnesiophyceae</taxon>
        <taxon>Coccolithales</taxon>
        <taxon>Coccolithaceae</taxon>
        <taxon>Coccolithus</taxon>
    </lineage>
</organism>
<feature type="transmembrane region" description="Helical" evidence="1">
    <location>
        <begin position="211"/>
        <end position="237"/>
    </location>
</feature>
<dbReference type="AlphaFoldDB" id="A0A7S0LIA8"/>
<dbReference type="PANTHER" id="PTHR31735:SF1">
    <property type="entry name" value="VACUOLAR MEMBRANE PROTEIN YPL162C"/>
    <property type="match status" value="1"/>
</dbReference>
<accession>A0A7S0LIA8</accession>
<gene>
    <name evidence="2" type="ORF">CPEL01642_LOCUS16967</name>
</gene>
<dbReference type="PANTHER" id="PTHR31735">
    <property type="entry name" value="VACUOLAR MEMBRANE PROTEIN YPL162C"/>
    <property type="match status" value="1"/>
</dbReference>
<keyword evidence="1" id="KW-1133">Transmembrane helix</keyword>
<feature type="transmembrane region" description="Helical" evidence="1">
    <location>
        <begin position="266"/>
        <end position="284"/>
    </location>
</feature>
<dbReference type="EMBL" id="HBEY01035510">
    <property type="protein sequence ID" value="CAD8613587.1"/>
    <property type="molecule type" value="Transcribed_RNA"/>
</dbReference>
<keyword evidence="1" id="KW-0472">Membrane</keyword>
<proteinExistence type="predicted"/>